<feature type="compositionally biased region" description="Pro residues" evidence="1">
    <location>
        <begin position="322"/>
        <end position="331"/>
    </location>
</feature>
<keyword evidence="2" id="KW-1133">Transmembrane helix</keyword>
<dbReference type="InterPro" id="IPR011009">
    <property type="entry name" value="Kinase-like_dom_sf"/>
</dbReference>
<reference evidence="3 4" key="1">
    <citation type="submission" date="2018-05" db="EMBL/GenBank/DDBJ databases">
        <title>Genomic Encyclopedia of Type Strains, Phase IV (KMG-V): Genome sequencing to study the core and pangenomes of soil and plant-associated prokaryotes.</title>
        <authorList>
            <person name="Whitman W."/>
        </authorList>
    </citation>
    <scope>NUCLEOTIDE SEQUENCE [LARGE SCALE GENOMIC DNA]</scope>
    <source>
        <strain evidence="3 4">SCZa-39</strain>
    </source>
</reference>
<keyword evidence="2" id="KW-0472">Membrane</keyword>
<keyword evidence="4" id="KW-1185">Reference proteome</keyword>
<evidence type="ECO:0000313" key="3">
    <source>
        <dbReference type="EMBL" id="PVX79981.1"/>
    </source>
</evidence>
<proteinExistence type="predicted"/>
<dbReference type="EMBL" id="QEOB01000012">
    <property type="protein sequence ID" value="PVX79981.1"/>
    <property type="molecule type" value="Genomic_DNA"/>
</dbReference>
<feature type="region of interest" description="Disordered" evidence="1">
    <location>
        <begin position="311"/>
        <end position="336"/>
    </location>
</feature>
<dbReference type="Proteomes" id="UP000245712">
    <property type="component" value="Unassembled WGS sequence"/>
</dbReference>
<evidence type="ECO:0008006" key="5">
    <source>
        <dbReference type="Google" id="ProtNLM"/>
    </source>
</evidence>
<organism evidence="3 4">
    <name type="scientific">Paraburkholderia unamae</name>
    <dbReference type="NCBI Taxonomy" id="219649"/>
    <lineage>
        <taxon>Bacteria</taxon>
        <taxon>Pseudomonadati</taxon>
        <taxon>Pseudomonadota</taxon>
        <taxon>Betaproteobacteria</taxon>
        <taxon>Burkholderiales</taxon>
        <taxon>Burkholderiaceae</taxon>
        <taxon>Paraburkholderia</taxon>
    </lineage>
</organism>
<name>A0ABX5KHQ8_9BURK</name>
<evidence type="ECO:0000256" key="1">
    <source>
        <dbReference type="SAM" id="MobiDB-lite"/>
    </source>
</evidence>
<dbReference type="Gene3D" id="1.10.510.10">
    <property type="entry name" value="Transferase(Phosphotransferase) domain 1"/>
    <property type="match status" value="1"/>
</dbReference>
<dbReference type="SUPFAM" id="SSF56112">
    <property type="entry name" value="Protein kinase-like (PK-like)"/>
    <property type="match status" value="1"/>
</dbReference>
<dbReference type="RefSeq" id="WP_133254544.1">
    <property type="nucleotide sequence ID" value="NZ_QEOB01000012.1"/>
</dbReference>
<comment type="caution">
    <text evidence="3">The sequence shown here is derived from an EMBL/GenBank/DDBJ whole genome shotgun (WGS) entry which is preliminary data.</text>
</comment>
<accession>A0ABX5KHQ8</accession>
<keyword evidence="2" id="KW-0812">Transmembrane</keyword>
<gene>
    <name evidence="3" type="ORF">C7402_112168</name>
</gene>
<evidence type="ECO:0000256" key="2">
    <source>
        <dbReference type="SAM" id="Phobius"/>
    </source>
</evidence>
<evidence type="ECO:0000313" key="4">
    <source>
        <dbReference type="Proteomes" id="UP000245712"/>
    </source>
</evidence>
<feature type="transmembrane region" description="Helical" evidence="2">
    <location>
        <begin position="341"/>
        <end position="358"/>
    </location>
</feature>
<sequence>MGFDNEHPKLRERVSAGRQSDSYRIENDDRLLKIYRTPHSQARMERIGRLISSGSSRLRARCAWPMETFTFQEKDAVAVAFVAHQSTLAQRIPLAKRQASLPDLDWRGVVRFAGQLAQCVATVHAENMLVGDLDLHNVLIDSHNELILTRCDSFLLEGEAIDPSDSAAELQCPPPELQTGRGESTVRTIDHDNFTLARLIFKLVFLDDGQTQNSVGDWAALFNGEHARNAPAGGAQRVTPSMLSPGLVACFRRAADPSSTRSTPRPDAERWSRELAAMAASMRTCEVDNTHTYRADMEGGCPWCASAREAPGSDKVNQTPVSPGPSSPSRPTPAQARRSRAFIAFGIAAAGALAFIVFKSSQHASAGNDDNAPEQRANAVISQWFDAINAPQGNPDALLTRRAIGAPMLPMPMNATVLIAMISFPRSCERCFVSTETPVSLIDLPDAGA</sequence>
<protein>
    <recommendedName>
        <fullName evidence="5">Protein kinase domain-containing protein</fullName>
    </recommendedName>
</protein>